<evidence type="ECO:0000256" key="1">
    <source>
        <dbReference type="SAM" id="MobiDB-lite"/>
    </source>
</evidence>
<gene>
    <name evidence="2" type="ORF">AVDCRST_MAG87-2972</name>
</gene>
<dbReference type="AlphaFoldDB" id="A0A6J4VFL7"/>
<evidence type="ECO:0000313" key="2">
    <source>
        <dbReference type="EMBL" id="CAA9577166.1"/>
    </source>
</evidence>
<feature type="region of interest" description="Disordered" evidence="1">
    <location>
        <begin position="1"/>
        <end position="115"/>
    </location>
</feature>
<feature type="compositionally biased region" description="Basic residues" evidence="1">
    <location>
        <begin position="60"/>
        <end position="72"/>
    </location>
</feature>
<name>A0A6J4VFL7_9BACT</name>
<proteinExistence type="predicted"/>
<feature type="non-terminal residue" evidence="2">
    <location>
        <position position="134"/>
    </location>
</feature>
<reference evidence="2" key="1">
    <citation type="submission" date="2020-02" db="EMBL/GenBank/DDBJ databases">
        <authorList>
            <person name="Meier V. D."/>
        </authorList>
    </citation>
    <scope>NUCLEOTIDE SEQUENCE</scope>
    <source>
        <strain evidence="2">AVDCRST_MAG87</strain>
    </source>
</reference>
<organism evidence="2">
    <name type="scientific">uncultured Thermomicrobiales bacterium</name>
    <dbReference type="NCBI Taxonomy" id="1645740"/>
    <lineage>
        <taxon>Bacteria</taxon>
        <taxon>Pseudomonadati</taxon>
        <taxon>Thermomicrobiota</taxon>
        <taxon>Thermomicrobia</taxon>
        <taxon>Thermomicrobiales</taxon>
        <taxon>environmental samples</taxon>
    </lineage>
</organism>
<dbReference type="EMBL" id="CADCWJ010000658">
    <property type="protein sequence ID" value="CAA9577166.1"/>
    <property type="molecule type" value="Genomic_DNA"/>
</dbReference>
<protein>
    <submittedName>
        <fullName evidence="2">SbcD_Mre11</fullName>
    </submittedName>
</protein>
<accession>A0A6J4VFL7</accession>
<feature type="compositionally biased region" description="Basic residues" evidence="1">
    <location>
        <begin position="24"/>
        <end position="42"/>
    </location>
</feature>
<sequence length="134" mass="15636">DRHARSRGAGQPGRDRRSGGARQSHGRRRWRRRGQRAGRGRSVHVQAGRAVRTSGSPGRSHYRRGARHRLPRRGQDQRARPRRRTSRCGRDRAQDDRDARPARLAGDRDEDRWRREVSRRAFQEIQWNGHGSLV</sequence>
<feature type="non-terminal residue" evidence="2">
    <location>
        <position position="1"/>
    </location>
</feature>
<feature type="compositionally biased region" description="Basic and acidic residues" evidence="1">
    <location>
        <begin position="88"/>
        <end position="115"/>
    </location>
</feature>